<sequence>MGRRILLLDGQFRIFAMFKELRLLEQTTIQSPAGGDNQFLQSTTDGENGDAPFERGVNQRHAQKITPGVGVRLIAVFTIKVRLHIAGAAWQVDPVQFINDRVQ</sequence>
<dbReference type="Proteomes" id="UP000655094">
    <property type="component" value="Unassembled WGS sequence"/>
</dbReference>
<dbReference type="AlphaFoldDB" id="A0A919LYQ4"/>
<dbReference type="EMBL" id="BNFF01000001">
    <property type="protein sequence ID" value="GHK52707.1"/>
    <property type="molecule type" value="Genomic_DNA"/>
</dbReference>
<evidence type="ECO:0000256" key="1">
    <source>
        <dbReference type="SAM" id="MobiDB-lite"/>
    </source>
</evidence>
<name>A0A919LYQ4_KLEPN</name>
<accession>A0A919LYQ4</accession>
<feature type="region of interest" description="Disordered" evidence="1">
    <location>
        <begin position="34"/>
        <end position="54"/>
    </location>
</feature>
<gene>
    <name evidence="2" type="ORF">KPZU09_24430</name>
</gene>
<reference evidence="2" key="1">
    <citation type="submission" date="2020-10" db="EMBL/GenBank/DDBJ databases">
        <title>Genome Sequence of ESBL Producing Zambian Clinical Strains.</title>
        <authorList>
            <person name="Shawa M."/>
            <person name="Furuta Y."/>
            <person name="Simbotwe M."/>
            <person name="Mulenga E."/>
            <person name="Mubanga M."/>
            <person name="Mulenga G."/>
            <person name="Kaile C."/>
            <person name="Zorigt T."/>
            <person name="Hang'ombe B."/>
            <person name="Higashi H."/>
        </authorList>
    </citation>
    <scope>NUCLEOTIDE SEQUENCE</scope>
    <source>
        <strain evidence="2">Zam_UTH_09</strain>
    </source>
</reference>
<organism evidence="2 3">
    <name type="scientific">Klebsiella pneumoniae</name>
    <dbReference type="NCBI Taxonomy" id="573"/>
    <lineage>
        <taxon>Bacteria</taxon>
        <taxon>Pseudomonadati</taxon>
        <taxon>Pseudomonadota</taxon>
        <taxon>Gammaproteobacteria</taxon>
        <taxon>Enterobacterales</taxon>
        <taxon>Enterobacteriaceae</taxon>
        <taxon>Klebsiella/Raoultella group</taxon>
        <taxon>Klebsiella</taxon>
        <taxon>Klebsiella pneumoniae complex</taxon>
    </lineage>
</organism>
<comment type="caution">
    <text evidence="2">The sequence shown here is derived from an EMBL/GenBank/DDBJ whole genome shotgun (WGS) entry which is preliminary data.</text>
</comment>
<proteinExistence type="predicted"/>
<protein>
    <submittedName>
        <fullName evidence="2">Uncharacterized protein</fullName>
    </submittedName>
</protein>
<evidence type="ECO:0000313" key="3">
    <source>
        <dbReference type="Proteomes" id="UP000655094"/>
    </source>
</evidence>
<evidence type="ECO:0000313" key="2">
    <source>
        <dbReference type="EMBL" id="GHK52707.1"/>
    </source>
</evidence>